<evidence type="ECO:0000256" key="3">
    <source>
        <dbReference type="ARBA" id="ARBA00065434"/>
    </source>
</evidence>
<dbReference type="GO" id="GO:0043527">
    <property type="term" value="C:tRNA methyltransferase complex"/>
    <property type="evidence" value="ECO:0007669"/>
    <property type="project" value="UniProtKB-ARBA"/>
</dbReference>
<comment type="caution">
    <text evidence="7">The sequence shown here is derived from an EMBL/GenBank/DDBJ whole genome shotgun (WGS) entry which is preliminary data.</text>
</comment>
<evidence type="ECO:0000256" key="1">
    <source>
        <dbReference type="ARBA" id="ARBA00050985"/>
    </source>
</evidence>
<dbReference type="Proteomes" id="UP000551758">
    <property type="component" value="Unassembled WGS sequence"/>
</dbReference>
<dbReference type="Pfam" id="PF01170">
    <property type="entry name" value="UPF0020"/>
    <property type="match status" value="1"/>
</dbReference>
<dbReference type="GO" id="GO:0003676">
    <property type="term" value="F:nucleic acid binding"/>
    <property type="evidence" value="ECO:0007669"/>
    <property type="project" value="InterPro"/>
</dbReference>
<organism evidence="7 8">
    <name type="scientific">Diceros bicornis minor</name>
    <name type="common">South-central black rhinoceros</name>
    <dbReference type="NCBI Taxonomy" id="77932"/>
    <lineage>
        <taxon>Eukaryota</taxon>
        <taxon>Metazoa</taxon>
        <taxon>Chordata</taxon>
        <taxon>Craniata</taxon>
        <taxon>Vertebrata</taxon>
        <taxon>Euteleostomi</taxon>
        <taxon>Mammalia</taxon>
        <taxon>Eutheria</taxon>
        <taxon>Laurasiatheria</taxon>
        <taxon>Perissodactyla</taxon>
        <taxon>Rhinocerotidae</taxon>
        <taxon>Diceros</taxon>
    </lineage>
</organism>
<evidence type="ECO:0000256" key="4">
    <source>
        <dbReference type="ARBA" id="ARBA00067484"/>
    </source>
</evidence>
<dbReference type="EMBL" id="JACDTQ010001719">
    <property type="protein sequence ID" value="KAF5921120.1"/>
    <property type="molecule type" value="Genomic_DNA"/>
</dbReference>
<dbReference type="InterPro" id="IPR002052">
    <property type="entry name" value="DNA_methylase_N6_adenine_CS"/>
</dbReference>
<evidence type="ECO:0000259" key="6">
    <source>
        <dbReference type="Pfam" id="PF01170"/>
    </source>
</evidence>
<comment type="catalytic activity">
    <reaction evidence="1">
        <text>guanosine(10) in tRNA + S-adenosyl-L-methionine = N(2)-methylguanosine(10) in tRNA + S-adenosyl-L-homocysteine + H(+)</text>
        <dbReference type="Rhea" id="RHEA:43128"/>
        <dbReference type="Rhea" id="RHEA-COMP:10355"/>
        <dbReference type="Rhea" id="RHEA-COMP:10357"/>
        <dbReference type="ChEBI" id="CHEBI:15378"/>
        <dbReference type="ChEBI" id="CHEBI:57856"/>
        <dbReference type="ChEBI" id="CHEBI:59789"/>
        <dbReference type="ChEBI" id="CHEBI:74269"/>
        <dbReference type="ChEBI" id="CHEBI:74481"/>
        <dbReference type="EC" id="2.1.1.214"/>
    </reaction>
    <physiologicalReaction direction="left-to-right" evidence="1">
        <dbReference type="Rhea" id="RHEA:43129"/>
    </physiologicalReaction>
</comment>
<dbReference type="PANTHER" id="PTHR23290">
    <property type="entry name" value="RRNA N6-ADENOSINE-METHYLTRANSFERASE METTL5"/>
    <property type="match status" value="1"/>
</dbReference>
<dbReference type="InterPro" id="IPR029063">
    <property type="entry name" value="SAM-dependent_MTases_sf"/>
</dbReference>
<evidence type="ECO:0000313" key="8">
    <source>
        <dbReference type="Proteomes" id="UP000551758"/>
    </source>
</evidence>
<feature type="domain" description="Ribosomal RNA large subunit methyltransferase K/L-like methyltransferase" evidence="6">
    <location>
        <begin position="32"/>
        <end position="74"/>
    </location>
</feature>
<reference evidence="7 8" key="1">
    <citation type="journal article" date="2020" name="Mol. Biol. Evol.">
        <title>Interspecific Gene Flow and the Evolution of Specialization in Black and White Rhinoceros.</title>
        <authorList>
            <person name="Moodley Y."/>
            <person name="Westbury M.V."/>
            <person name="Russo I.M."/>
            <person name="Gopalakrishnan S."/>
            <person name="Rakotoarivelo A."/>
            <person name="Olsen R.A."/>
            <person name="Prost S."/>
            <person name="Tunstall T."/>
            <person name="Ryder O.A."/>
            <person name="Dalen L."/>
            <person name="Bruford M.W."/>
        </authorList>
    </citation>
    <scope>NUCLEOTIDE SEQUENCE [LARGE SCALE GENOMIC DNA]</scope>
    <source>
        <strain evidence="7">SBR-YM</strain>
        <tissue evidence="7">Skin</tissue>
    </source>
</reference>
<dbReference type="InterPro" id="IPR000241">
    <property type="entry name" value="RlmKL-like_Mtase"/>
</dbReference>
<protein>
    <recommendedName>
        <fullName evidence="4">tRNA (guanine(10)-N(2))-methyltransferase TRMT11</fullName>
    </recommendedName>
    <alternativeName>
        <fullName evidence="5">tRNA methyltransferase 11 homolog</fullName>
    </alternativeName>
</protein>
<dbReference type="Gene3D" id="3.40.50.150">
    <property type="entry name" value="Vaccinia Virus protein VP39"/>
    <property type="match status" value="1"/>
</dbReference>
<evidence type="ECO:0000256" key="5">
    <source>
        <dbReference type="ARBA" id="ARBA00075308"/>
    </source>
</evidence>
<gene>
    <name evidence="7" type="ORF">HPG69_018520</name>
</gene>
<proteinExistence type="predicted"/>
<name>A0A7J7EZ92_DICBM</name>
<dbReference type="SUPFAM" id="SSF53335">
    <property type="entry name" value="S-adenosyl-L-methionine-dependent methyltransferases"/>
    <property type="match status" value="1"/>
</dbReference>
<sequence>QGTSRTVSNQATHCKLCVRFDTYEDAWEIPNRKAEEFELTNVDMVQCDVCSLSNRMSKSFDIVITNPPFGNKNNRGIDKTFLKIALEMARTKASEWKIKINITELRCDLLASYKFLKKKSVDIEVDLIWFSF</sequence>
<comment type="subunit">
    <text evidence="3">Part of the heterodimeric TRMT11-TRM112 methyltransferase complex; this complex forms an active tRNA methyltransferase, where TRMT112 acts as an activator of the catalytic subunit TRMT11.</text>
</comment>
<keyword evidence="8" id="KW-1185">Reference proteome</keyword>
<dbReference type="AlphaFoldDB" id="A0A7J7EZ92"/>
<evidence type="ECO:0000256" key="2">
    <source>
        <dbReference type="ARBA" id="ARBA00056270"/>
    </source>
</evidence>
<feature type="non-terminal residue" evidence="7">
    <location>
        <position position="132"/>
    </location>
</feature>
<evidence type="ECO:0000313" key="7">
    <source>
        <dbReference type="EMBL" id="KAF5921120.1"/>
    </source>
</evidence>
<dbReference type="InterPro" id="IPR051720">
    <property type="entry name" value="rRNA_MeTrfase/Polyamine_Synth"/>
</dbReference>
<comment type="function">
    <text evidence="2">Catalytic subunit of the TRMT11-TRM112 methyltransferase complex, that specifically mediates the S-adenosyl-L-methionine-dependent N(2)-methylation of guanosine nucleotide at position 10 (m2G10) in tRNAs. This is one of the major tRNA (guanine-N(2))-methyltransferases.</text>
</comment>
<dbReference type="GO" id="GO:0160102">
    <property type="term" value="F:tRNA (guanine(10)-N2)-methyltransferase activity"/>
    <property type="evidence" value="ECO:0007669"/>
    <property type="project" value="UniProtKB-EC"/>
</dbReference>
<dbReference type="PROSITE" id="PS00092">
    <property type="entry name" value="N6_MTASE"/>
    <property type="match status" value="1"/>
</dbReference>
<dbReference type="GO" id="GO:0008988">
    <property type="term" value="F:rRNA (adenine-N6-)-methyltransferase activity"/>
    <property type="evidence" value="ECO:0007669"/>
    <property type="project" value="TreeGrafter"/>
</dbReference>
<dbReference type="PANTHER" id="PTHR23290:SF0">
    <property type="entry name" value="RRNA N6-ADENOSINE-METHYLTRANSFERASE METTL5"/>
    <property type="match status" value="1"/>
</dbReference>
<accession>A0A7J7EZ92</accession>